<reference evidence="1" key="3">
    <citation type="journal article" date="2017" name="Nature">
        <title>Genome sequence of the progenitor of the wheat D genome Aegilops tauschii.</title>
        <authorList>
            <person name="Luo M.C."/>
            <person name="Gu Y.Q."/>
            <person name="Puiu D."/>
            <person name="Wang H."/>
            <person name="Twardziok S.O."/>
            <person name="Deal K.R."/>
            <person name="Huo N."/>
            <person name="Zhu T."/>
            <person name="Wang L."/>
            <person name="Wang Y."/>
            <person name="McGuire P.E."/>
            <person name="Liu S."/>
            <person name="Long H."/>
            <person name="Ramasamy R.K."/>
            <person name="Rodriguez J.C."/>
            <person name="Van S.L."/>
            <person name="Yuan L."/>
            <person name="Wang Z."/>
            <person name="Xia Z."/>
            <person name="Xiao L."/>
            <person name="Anderson O.D."/>
            <person name="Ouyang S."/>
            <person name="Liang Y."/>
            <person name="Zimin A.V."/>
            <person name="Pertea G."/>
            <person name="Qi P."/>
            <person name="Bennetzen J.L."/>
            <person name="Dai X."/>
            <person name="Dawson M.W."/>
            <person name="Muller H.G."/>
            <person name="Kugler K."/>
            <person name="Rivarola-Duarte L."/>
            <person name="Spannagl M."/>
            <person name="Mayer K.F.X."/>
            <person name="Lu F.H."/>
            <person name="Bevan M.W."/>
            <person name="Leroy P."/>
            <person name="Li P."/>
            <person name="You F.M."/>
            <person name="Sun Q."/>
            <person name="Liu Z."/>
            <person name="Lyons E."/>
            <person name="Wicker T."/>
            <person name="Salzberg S.L."/>
            <person name="Devos K.M."/>
            <person name="Dvorak J."/>
        </authorList>
    </citation>
    <scope>NUCLEOTIDE SEQUENCE [LARGE SCALE GENOMIC DNA]</scope>
    <source>
        <strain evidence="1">cv. AL8/78</strain>
    </source>
</reference>
<dbReference type="EnsemblPlants" id="AET3Gv20671000.10">
    <property type="protein sequence ID" value="AET3Gv20671000.10"/>
    <property type="gene ID" value="AET3Gv20671000"/>
</dbReference>
<organism evidence="1 2">
    <name type="scientific">Aegilops tauschii subsp. strangulata</name>
    <name type="common">Goatgrass</name>
    <dbReference type="NCBI Taxonomy" id="200361"/>
    <lineage>
        <taxon>Eukaryota</taxon>
        <taxon>Viridiplantae</taxon>
        <taxon>Streptophyta</taxon>
        <taxon>Embryophyta</taxon>
        <taxon>Tracheophyta</taxon>
        <taxon>Spermatophyta</taxon>
        <taxon>Magnoliopsida</taxon>
        <taxon>Liliopsida</taxon>
        <taxon>Poales</taxon>
        <taxon>Poaceae</taxon>
        <taxon>BOP clade</taxon>
        <taxon>Pooideae</taxon>
        <taxon>Triticodae</taxon>
        <taxon>Triticeae</taxon>
        <taxon>Triticinae</taxon>
        <taxon>Aegilops</taxon>
    </lineage>
</organism>
<protein>
    <submittedName>
        <fullName evidence="1">Uncharacterized protein</fullName>
    </submittedName>
</protein>
<reference evidence="2" key="1">
    <citation type="journal article" date="2014" name="Science">
        <title>Ancient hybridizations among the ancestral genomes of bread wheat.</title>
        <authorList>
            <consortium name="International Wheat Genome Sequencing Consortium,"/>
            <person name="Marcussen T."/>
            <person name="Sandve S.R."/>
            <person name="Heier L."/>
            <person name="Spannagl M."/>
            <person name="Pfeifer M."/>
            <person name="Jakobsen K.S."/>
            <person name="Wulff B.B."/>
            <person name="Steuernagel B."/>
            <person name="Mayer K.F."/>
            <person name="Olsen O.A."/>
        </authorList>
    </citation>
    <scope>NUCLEOTIDE SEQUENCE [LARGE SCALE GENOMIC DNA]</scope>
    <source>
        <strain evidence="2">cv. AL8/78</strain>
    </source>
</reference>
<reference evidence="1" key="5">
    <citation type="journal article" date="2021" name="G3 (Bethesda)">
        <title>Aegilops tauschii genome assembly Aet v5.0 features greater sequence contiguity and improved annotation.</title>
        <authorList>
            <person name="Wang L."/>
            <person name="Zhu T."/>
            <person name="Rodriguez J.C."/>
            <person name="Deal K.R."/>
            <person name="Dubcovsky J."/>
            <person name="McGuire P.E."/>
            <person name="Lux T."/>
            <person name="Spannagl M."/>
            <person name="Mayer K.F.X."/>
            <person name="Baldrich P."/>
            <person name="Meyers B.C."/>
            <person name="Huo N."/>
            <person name="Gu Y.Q."/>
            <person name="Zhou H."/>
            <person name="Devos K.M."/>
            <person name="Bennetzen J.L."/>
            <person name="Unver T."/>
            <person name="Budak H."/>
            <person name="Gulick P.J."/>
            <person name="Galiba G."/>
            <person name="Kalapos B."/>
            <person name="Nelson D.R."/>
            <person name="Li P."/>
            <person name="You F.M."/>
            <person name="Luo M.C."/>
            <person name="Dvorak J."/>
        </authorList>
    </citation>
    <scope>NUCLEOTIDE SEQUENCE [LARGE SCALE GENOMIC DNA]</scope>
    <source>
        <strain evidence="1">cv. AL8/78</strain>
    </source>
</reference>
<accession>A0A453FGJ2</accession>
<reference evidence="1" key="4">
    <citation type="submission" date="2019-03" db="UniProtKB">
        <authorList>
            <consortium name="EnsemblPlants"/>
        </authorList>
    </citation>
    <scope>IDENTIFICATION</scope>
</reference>
<proteinExistence type="predicted"/>
<evidence type="ECO:0000313" key="2">
    <source>
        <dbReference type="Proteomes" id="UP000015105"/>
    </source>
</evidence>
<dbReference type="AlphaFoldDB" id="A0A453FGJ2"/>
<dbReference type="Gramene" id="AET3Gv20671000.10">
    <property type="protein sequence ID" value="AET3Gv20671000.10"/>
    <property type="gene ID" value="AET3Gv20671000"/>
</dbReference>
<sequence>MHRRLEPRSRNILCWRTSKTRRKLSSFRVRTGSGRSRAISRLILCGRCISTKSPR</sequence>
<evidence type="ECO:0000313" key="1">
    <source>
        <dbReference type="EnsemblPlants" id="AET3Gv20671000.10"/>
    </source>
</evidence>
<reference evidence="2" key="2">
    <citation type="journal article" date="2017" name="Nat. Plants">
        <title>The Aegilops tauschii genome reveals multiple impacts of transposons.</title>
        <authorList>
            <person name="Zhao G."/>
            <person name="Zou C."/>
            <person name="Li K."/>
            <person name="Wang K."/>
            <person name="Li T."/>
            <person name="Gao L."/>
            <person name="Zhang X."/>
            <person name="Wang H."/>
            <person name="Yang Z."/>
            <person name="Liu X."/>
            <person name="Jiang W."/>
            <person name="Mao L."/>
            <person name="Kong X."/>
            <person name="Jiao Y."/>
            <person name="Jia J."/>
        </authorList>
    </citation>
    <scope>NUCLEOTIDE SEQUENCE [LARGE SCALE GENOMIC DNA]</scope>
    <source>
        <strain evidence="2">cv. AL8/78</strain>
    </source>
</reference>
<name>A0A453FGJ2_AEGTS</name>
<keyword evidence="2" id="KW-1185">Reference proteome</keyword>
<dbReference type="Proteomes" id="UP000015105">
    <property type="component" value="Chromosome 3D"/>
</dbReference>